<dbReference type="KEGG" id="siw:GH266_02285"/>
<dbReference type="AlphaFoldDB" id="A0A857C4B1"/>
<dbReference type="EC" id="3.1.13.5" evidence="6"/>
<evidence type="ECO:0000256" key="2">
    <source>
        <dbReference type="ARBA" id="ARBA00022694"/>
    </source>
</evidence>
<gene>
    <name evidence="6 9" type="primary">rnd</name>
    <name evidence="9" type="ORF">GH266_02285</name>
</gene>
<dbReference type="SMART" id="SM00474">
    <property type="entry name" value="35EXOc"/>
    <property type="match status" value="1"/>
</dbReference>
<evidence type="ECO:0000313" key="9">
    <source>
        <dbReference type="EMBL" id="QGZ33432.1"/>
    </source>
</evidence>
<dbReference type="InterPro" id="IPR051086">
    <property type="entry name" value="RNase_D-like"/>
</dbReference>
<evidence type="ECO:0000256" key="7">
    <source>
        <dbReference type="SAM" id="MobiDB-lite"/>
    </source>
</evidence>
<dbReference type="GO" id="GO:0033890">
    <property type="term" value="F:ribonuclease D activity"/>
    <property type="evidence" value="ECO:0007669"/>
    <property type="project" value="UniProtKB-UniRule"/>
</dbReference>
<proteinExistence type="inferred from homology"/>
<dbReference type="Pfam" id="PF00570">
    <property type="entry name" value="HRDC"/>
    <property type="match status" value="1"/>
</dbReference>
<comment type="function">
    <text evidence="6">Exonuclease involved in the 3' processing of various precursor tRNAs. Initiates hydrolysis at the 3'-terminus of an RNA molecule and releases 5'-mononucleotides.</text>
</comment>
<dbReference type="Gene3D" id="1.10.150.80">
    <property type="entry name" value="HRDC domain"/>
    <property type="match status" value="1"/>
</dbReference>
<keyword evidence="3 6" id="KW-0540">Nuclease</keyword>
<comment type="cofactor">
    <cofactor evidence="6">
        <name>a divalent metal cation</name>
        <dbReference type="ChEBI" id="CHEBI:60240"/>
    </cofactor>
</comment>
<dbReference type="InterPro" id="IPR012337">
    <property type="entry name" value="RNaseH-like_sf"/>
</dbReference>
<dbReference type="SMART" id="SM00341">
    <property type="entry name" value="HRDC"/>
    <property type="match status" value="1"/>
</dbReference>
<dbReference type="SUPFAM" id="SSF47819">
    <property type="entry name" value="HRDC-like"/>
    <property type="match status" value="2"/>
</dbReference>
<dbReference type="RefSeq" id="WP_158192450.1">
    <property type="nucleotide sequence ID" value="NZ_CP046908.1"/>
</dbReference>
<comment type="catalytic activity">
    <reaction evidence="6">
        <text>Exonucleolytic cleavage that removes extra residues from the 3'-terminus of tRNA to produce 5'-mononucleotides.</text>
        <dbReference type="EC" id="3.1.13.5"/>
    </reaction>
</comment>
<evidence type="ECO:0000313" key="10">
    <source>
        <dbReference type="Proteomes" id="UP000435648"/>
    </source>
</evidence>
<evidence type="ECO:0000259" key="8">
    <source>
        <dbReference type="PROSITE" id="PS50967"/>
    </source>
</evidence>
<dbReference type="GO" id="GO:0003676">
    <property type="term" value="F:nucleic acid binding"/>
    <property type="evidence" value="ECO:0007669"/>
    <property type="project" value="InterPro"/>
</dbReference>
<dbReference type="EMBL" id="CP046908">
    <property type="protein sequence ID" value="QGZ33432.1"/>
    <property type="molecule type" value="Genomic_DNA"/>
</dbReference>
<feature type="region of interest" description="Disordered" evidence="7">
    <location>
        <begin position="382"/>
        <end position="412"/>
    </location>
</feature>
<keyword evidence="5 6" id="KW-0269">Exonuclease</keyword>
<dbReference type="OrthoDB" id="9800549at2"/>
<dbReference type="Gene3D" id="3.30.420.10">
    <property type="entry name" value="Ribonuclease H-like superfamily/Ribonuclease H"/>
    <property type="match status" value="1"/>
</dbReference>
<evidence type="ECO:0000256" key="6">
    <source>
        <dbReference type="HAMAP-Rule" id="MF_01899"/>
    </source>
</evidence>
<evidence type="ECO:0000256" key="4">
    <source>
        <dbReference type="ARBA" id="ARBA00022801"/>
    </source>
</evidence>
<dbReference type="GO" id="GO:0005737">
    <property type="term" value="C:cytoplasm"/>
    <property type="evidence" value="ECO:0007669"/>
    <property type="project" value="UniProtKB-SubCell"/>
</dbReference>
<evidence type="ECO:0000256" key="1">
    <source>
        <dbReference type="ARBA" id="ARBA00022490"/>
    </source>
</evidence>
<dbReference type="SUPFAM" id="SSF53098">
    <property type="entry name" value="Ribonuclease H-like"/>
    <property type="match status" value="1"/>
</dbReference>
<dbReference type="CDD" id="cd06142">
    <property type="entry name" value="RNaseD_exo"/>
    <property type="match status" value="1"/>
</dbReference>
<dbReference type="InterPro" id="IPR036397">
    <property type="entry name" value="RNaseH_sf"/>
</dbReference>
<dbReference type="HAMAP" id="MF_01899">
    <property type="entry name" value="RNase_D"/>
    <property type="match status" value="1"/>
</dbReference>
<dbReference type="GO" id="GO:0008408">
    <property type="term" value="F:3'-5' exonuclease activity"/>
    <property type="evidence" value="ECO:0007669"/>
    <property type="project" value="InterPro"/>
</dbReference>
<feature type="domain" description="HRDC" evidence="8">
    <location>
        <begin position="208"/>
        <end position="289"/>
    </location>
</feature>
<dbReference type="PANTHER" id="PTHR47649">
    <property type="entry name" value="RIBONUCLEASE D"/>
    <property type="match status" value="1"/>
</dbReference>
<dbReference type="InterPro" id="IPR010997">
    <property type="entry name" value="HRDC-like_sf"/>
</dbReference>
<dbReference type="Pfam" id="PF01612">
    <property type="entry name" value="DNA_pol_A_exo1"/>
    <property type="match status" value="1"/>
</dbReference>
<comment type="subcellular location">
    <subcellularLocation>
        <location evidence="6">Cytoplasm</location>
    </subcellularLocation>
</comment>
<dbReference type="InterPro" id="IPR002562">
    <property type="entry name" value="3'-5'_exonuclease_dom"/>
</dbReference>
<dbReference type="Proteomes" id="UP000435648">
    <property type="component" value="Chromosome"/>
</dbReference>
<name>A0A857C4B1_9HYPH</name>
<keyword evidence="4 6" id="KW-0378">Hydrolase</keyword>
<dbReference type="NCBIfam" id="TIGR01388">
    <property type="entry name" value="rnd"/>
    <property type="match status" value="1"/>
</dbReference>
<evidence type="ECO:0000256" key="5">
    <source>
        <dbReference type="ARBA" id="ARBA00022839"/>
    </source>
</evidence>
<dbReference type="GO" id="GO:0000166">
    <property type="term" value="F:nucleotide binding"/>
    <property type="evidence" value="ECO:0007669"/>
    <property type="project" value="InterPro"/>
</dbReference>
<keyword evidence="2 6" id="KW-0819">tRNA processing</keyword>
<protein>
    <recommendedName>
        <fullName evidence="6">Ribonuclease D</fullName>
        <shortName evidence="6">RNase D</shortName>
        <ecNumber evidence="6">3.1.13.5</ecNumber>
    </recommendedName>
</protein>
<comment type="similarity">
    <text evidence="6">Belongs to the RNase D family.</text>
</comment>
<dbReference type="PANTHER" id="PTHR47649:SF1">
    <property type="entry name" value="RIBONUCLEASE D"/>
    <property type="match status" value="1"/>
</dbReference>
<dbReference type="InterPro" id="IPR044876">
    <property type="entry name" value="HRDC_dom_sf"/>
</dbReference>
<dbReference type="GO" id="GO:0042780">
    <property type="term" value="P:tRNA 3'-end processing"/>
    <property type="evidence" value="ECO:0007669"/>
    <property type="project" value="UniProtKB-UniRule"/>
</dbReference>
<sequence length="412" mass="46114">MHIISSTKELADVCRRLAQHDFVAVDTEFLRETTFWPKLCVIQMASVEDAVIVDALADGLDLAPFFELMRDESVVKVFHAARQDIEIVYHLGGFIPHPVFDTQVAAMVCGFGDSISYDQLVHRITAVRIDKSSRFTDWSRRPLSEKQLDYALADVTHLREVYHFLKANLAEQGRSHWVGDEMEILTSENTYRTDPENAWKRLKLRVRKPIEFAVLQEVAAWREREAHERDVPRNRILKDDAIYEIAAQQPTNTQALAALRTIPRGFERSRTAEEILGAVKRAMAIPKDNLPAVPKGRAAPDGSAAAVDLLKVLLKLISEAHGVAAKVIATMEDLEKIAASDDADVDALKGWRMELFGEAALKLKRGEIALAFNGKRIVAVEQSEPVLAPKPEPSKRRRNRQKADADADAAAD</sequence>
<organism evidence="9 10">
    <name type="scientific">Stappia indica</name>
    <dbReference type="NCBI Taxonomy" id="538381"/>
    <lineage>
        <taxon>Bacteria</taxon>
        <taxon>Pseudomonadati</taxon>
        <taxon>Pseudomonadota</taxon>
        <taxon>Alphaproteobacteria</taxon>
        <taxon>Hyphomicrobiales</taxon>
        <taxon>Stappiaceae</taxon>
        <taxon>Stappia</taxon>
    </lineage>
</organism>
<keyword evidence="1 6" id="KW-0963">Cytoplasm</keyword>
<accession>A0A857C4B1</accession>
<dbReference type="InterPro" id="IPR002121">
    <property type="entry name" value="HRDC_dom"/>
</dbReference>
<reference evidence="9 10" key="1">
    <citation type="submission" date="2019-12" db="EMBL/GenBank/DDBJ databases">
        <title>The genome of Stappia indica PHM037.</title>
        <authorList>
            <person name="Kacar D."/>
            <person name="Galan B."/>
            <person name="Canedo L."/>
            <person name="Rodriguez P."/>
            <person name="de la Calle F."/>
            <person name="Garcia J.L."/>
        </authorList>
    </citation>
    <scope>NUCLEOTIDE SEQUENCE [LARGE SCALE GENOMIC DNA]</scope>
    <source>
        <strain evidence="9 10">PHM037</strain>
    </source>
</reference>
<dbReference type="InterPro" id="IPR006292">
    <property type="entry name" value="RNase_D"/>
</dbReference>
<dbReference type="PROSITE" id="PS50967">
    <property type="entry name" value="HRDC"/>
    <property type="match status" value="1"/>
</dbReference>
<evidence type="ECO:0000256" key="3">
    <source>
        <dbReference type="ARBA" id="ARBA00022722"/>
    </source>
</evidence>